<dbReference type="GeneID" id="25978883"/>
<accession>F0XST3</accession>
<dbReference type="EMBL" id="GL629997">
    <property type="protein sequence ID" value="EFW99128.1"/>
    <property type="molecule type" value="Genomic_DNA"/>
</dbReference>
<dbReference type="AlphaFoldDB" id="F0XST3"/>
<reference evidence="2 3" key="1">
    <citation type="journal article" date="2011" name="Proc. Natl. Acad. Sci. U.S.A.">
        <title>Genome and transcriptome analyses of the mountain pine beetle-fungal symbiont Grosmannia clavigera, a lodgepole pine pathogen.</title>
        <authorList>
            <person name="DiGuistini S."/>
            <person name="Wang Y."/>
            <person name="Liao N.Y."/>
            <person name="Taylor G."/>
            <person name="Tanguay P."/>
            <person name="Feau N."/>
            <person name="Henrissat B."/>
            <person name="Chan S.K."/>
            <person name="Hesse-Orce U."/>
            <person name="Alamouti S.M."/>
            <person name="Tsui C.K.M."/>
            <person name="Docking R.T."/>
            <person name="Levasseur A."/>
            <person name="Haridas S."/>
            <person name="Robertson G."/>
            <person name="Birol I."/>
            <person name="Holt R.A."/>
            <person name="Marra M.A."/>
            <person name="Hamelin R.C."/>
            <person name="Hirst M."/>
            <person name="Jones S.J.M."/>
            <person name="Bohlmann J."/>
            <person name="Breuil C."/>
        </authorList>
    </citation>
    <scope>NUCLEOTIDE SEQUENCE [LARGE SCALE GENOMIC DNA]</scope>
    <source>
        <strain evidence="3">kw1407 / UAMH 11150</strain>
    </source>
</reference>
<dbReference type="RefSeq" id="XP_014168611.1">
    <property type="nucleotide sequence ID" value="XM_014313136.1"/>
</dbReference>
<dbReference type="HOGENOM" id="CLU_1012289_0_0_1"/>
<dbReference type="OrthoDB" id="5245631at2759"/>
<feature type="compositionally biased region" description="Acidic residues" evidence="1">
    <location>
        <begin position="183"/>
        <end position="195"/>
    </location>
</feature>
<keyword evidence="3" id="KW-1185">Reference proteome</keyword>
<evidence type="ECO:0000313" key="3">
    <source>
        <dbReference type="Proteomes" id="UP000007796"/>
    </source>
</evidence>
<feature type="compositionally biased region" description="Acidic residues" evidence="1">
    <location>
        <begin position="75"/>
        <end position="93"/>
    </location>
</feature>
<evidence type="ECO:0000313" key="2">
    <source>
        <dbReference type="EMBL" id="EFW99128.1"/>
    </source>
</evidence>
<feature type="compositionally biased region" description="Basic and acidic residues" evidence="1">
    <location>
        <begin position="119"/>
        <end position="147"/>
    </location>
</feature>
<dbReference type="Proteomes" id="UP000007796">
    <property type="component" value="Unassembled WGS sequence"/>
</dbReference>
<feature type="region of interest" description="Disordered" evidence="1">
    <location>
        <begin position="1"/>
        <end position="234"/>
    </location>
</feature>
<protein>
    <submittedName>
        <fullName evidence="2">U3 snoRNA associated protein</fullName>
    </submittedName>
</protein>
<dbReference type="InterPro" id="IPR013268">
    <property type="entry name" value="UTP16"/>
</dbReference>
<evidence type="ECO:0000256" key="1">
    <source>
        <dbReference type="SAM" id="MobiDB-lite"/>
    </source>
</evidence>
<proteinExistence type="predicted"/>
<organism evidence="3">
    <name type="scientific">Grosmannia clavigera (strain kw1407 / UAMH 11150)</name>
    <name type="common">Blue stain fungus</name>
    <name type="synonym">Graphiocladiella clavigera</name>
    <dbReference type="NCBI Taxonomy" id="655863"/>
    <lineage>
        <taxon>Eukaryota</taxon>
        <taxon>Fungi</taxon>
        <taxon>Dikarya</taxon>
        <taxon>Ascomycota</taxon>
        <taxon>Pezizomycotina</taxon>
        <taxon>Sordariomycetes</taxon>
        <taxon>Sordariomycetidae</taxon>
        <taxon>Ophiostomatales</taxon>
        <taxon>Ophiostomataceae</taxon>
        <taxon>Leptographium</taxon>
    </lineage>
</organism>
<dbReference type="Pfam" id="PF08297">
    <property type="entry name" value="U3_snoRNA_assoc"/>
    <property type="match status" value="1"/>
</dbReference>
<feature type="compositionally biased region" description="Low complexity" evidence="1">
    <location>
        <begin position="1"/>
        <end position="17"/>
    </location>
</feature>
<name>F0XST3_GROCL</name>
<dbReference type="eggNOG" id="ENOG502S51X">
    <property type="taxonomic scope" value="Eukaryota"/>
</dbReference>
<sequence>MAVSKAAAAPAPASRPLRSSKRKSGGSVADLQSTEPMETDVASAAASGPVSKRRKLPVRTRADDAALAEETGQTVEDDEDDEDVSDSDSDDAPEAISTSQAVAATRQSAQRASQAAEKLAADQRRRRQDRDARLKEQAATRKAREADEEKEQTTAAAVVATKAKADTAPKPNKVTKLLPLEFLESDDEQSDDDEAEGAKKPSATGTAARRRNIAGKLPPRDRRQGSTVYRLLTDGGPRALAPKIRKYSRNVRKELVARKRTGRPISRGFLVKR</sequence>
<gene>
    <name evidence="2" type="ORF">CMQ_5549</name>
</gene>
<dbReference type="InParanoid" id="F0XST3"/>
<dbReference type="GO" id="GO:0006364">
    <property type="term" value="P:rRNA processing"/>
    <property type="evidence" value="ECO:0007669"/>
    <property type="project" value="InterPro"/>
</dbReference>
<feature type="compositionally biased region" description="Low complexity" evidence="1">
    <location>
        <begin position="97"/>
        <end position="116"/>
    </location>
</feature>
<dbReference type="STRING" id="655863.F0XST3"/>
<feature type="compositionally biased region" description="Low complexity" evidence="1">
    <location>
        <begin position="153"/>
        <end position="168"/>
    </location>
</feature>
<dbReference type="GO" id="GO:0030515">
    <property type="term" value="F:snoRNA binding"/>
    <property type="evidence" value="ECO:0007669"/>
    <property type="project" value="InterPro"/>
</dbReference>